<keyword evidence="1" id="KW-0812">Transmembrane</keyword>
<feature type="transmembrane region" description="Helical" evidence="1">
    <location>
        <begin position="117"/>
        <end position="142"/>
    </location>
</feature>
<dbReference type="VEuPathDB" id="FungiDB:PLEOSDRAFT_1103819"/>
<evidence type="ECO:0000313" key="3">
    <source>
        <dbReference type="EMBL" id="KDQ29806.1"/>
    </source>
</evidence>
<dbReference type="OrthoDB" id="2535105at2759"/>
<feature type="transmembrane region" description="Helical" evidence="1">
    <location>
        <begin position="154"/>
        <end position="176"/>
    </location>
</feature>
<feature type="transmembrane region" description="Helical" evidence="1">
    <location>
        <begin position="224"/>
        <end position="246"/>
    </location>
</feature>
<sequence length="308" mass="34186">MSNVAVTLGIIEIGVSVSVFLFGLSSIQVYSYHSRFPNDPIQLKAFVYLVWLLELGHVICTLDYFWVVSIVQYGHPEMILGKAPPSMPALFILTGCVATSVQMFFADRVRRVSGKFFWVLICWGLSILRFALSVTICVVLTRVSLADFAADWKWLVTSSWVSGAAVDTLITVLLFYDLFKKRKSAFRKTAKLIDRLILTTIETGLLTSVLTLVSGLSFEVVSGTFAWFALYLCIARVFSNSLLATLNARMTIRQMSVSNVHSVDFISRNIEDVPSDASKTRRLQPIELDSVGGVSQAKEPTGMLDTKA</sequence>
<keyword evidence="1" id="KW-1133">Transmembrane helix</keyword>
<gene>
    <name evidence="3" type="ORF">PLEOSDRAFT_1103819</name>
</gene>
<feature type="transmembrane region" description="Helical" evidence="1">
    <location>
        <begin position="196"/>
        <end position="218"/>
    </location>
</feature>
<dbReference type="PANTHER" id="PTHR40465:SF1">
    <property type="entry name" value="DUF6534 DOMAIN-CONTAINING PROTEIN"/>
    <property type="match status" value="1"/>
</dbReference>
<name>A0A067P1U0_PLEO1</name>
<dbReference type="InParanoid" id="A0A067P1U0"/>
<dbReference type="EMBL" id="KL198007">
    <property type="protein sequence ID" value="KDQ29806.1"/>
    <property type="molecule type" value="Genomic_DNA"/>
</dbReference>
<dbReference type="InterPro" id="IPR045339">
    <property type="entry name" value="DUF6534"/>
</dbReference>
<evidence type="ECO:0000259" key="2">
    <source>
        <dbReference type="Pfam" id="PF20152"/>
    </source>
</evidence>
<proteinExistence type="predicted"/>
<feature type="transmembrane region" description="Helical" evidence="1">
    <location>
        <begin position="45"/>
        <end position="67"/>
    </location>
</feature>
<dbReference type="STRING" id="1137138.A0A067P1U0"/>
<keyword evidence="1" id="KW-0472">Membrane</keyword>
<evidence type="ECO:0000256" key="1">
    <source>
        <dbReference type="SAM" id="Phobius"/>
    </source>
</evidence>
<organism evidence="3 4">
    <name type="scientific">Pleurotus ostreatus (strain PC15)</name>
    <name type="common">Oyster mushroom</name>
    <dbReference type="NCBI Taxonomy" id="1137138"/>
    <lineage>
        <taxon>Eukaryota</taxon>
        <taxon>Fungi</taxon>
        <taxon>Dikarya</taxon>
        <taxon>Basidiomycota</taxon>
        <taxon>Agaricomycotina</taxon>
        <taxon>Agaricomycetes</taxon>
        <taxon>Agaricomycetidae</taxon>
        <taxon>Agaricales</taxon>
        <taxon>Pleurotineae</taxon>
        <taxon>Pleurotaceae</taxon>
        <taxon>Pleurotus</taxon>
    </lineage>
</organism>
<dbReference type="Pfam" id="PF20152">
    <property type="entry name" value="DUF6534"/>
    <property type="match status" value="1"/>
</dbReference>
<protein>
    <recommendedName>
        <fullName evidence="2">DUF6534 domain-containing protein</fullName>
    </recommendedName>
</protein>
<feature type="transmembrane region" description="Helical" evidence="1">
    <location>
        <begin position="6"/>
        <end position="24"/>
    </location>
</feature>
<dbReference type="Proteomes" id="UP000027073">
    <property type="component" value="Unassembled WGS sequence"/>
</dbReference>
<feature type="transmembrane region" description="Helical" evidence="1">
    <location>
        <begin position="87"/>
        <end position="105"/>
    </location>
</feature>
<reference evidence="4" key="1">
    <citation type="journal article" date="2014" name="Proc. Natl. Acad. Sci. U.S.A.">
        <title>Extensive sampling of basidiomycete genomes demonstrates inadequacy of the white-rot/brown-rot paradigm for wood decay fungi.</title>
        <authorList>
            <person name="Riley R."/>
            <person name="Salamov A.A."/>
            <person name="Brown D.W."/>
            <person name="Nagy L.G."/>
            <person name="Floudas D."/>
            <person name="Held B.W."/>
            <person name="Levasseur A."/>
            <person name="Lombard V."/>
            <person name="Morin E."/>
            <person name="Otillar R."/>
            <person name="Lindquist E.A."/>
            <person name="Sun H."/>
            <person name="LaButti K.M."/>
            <person name="Schmutz J."/>
            <person name="Jabbour D."/>
            <person name="Luo H."/>
            <person name="Baker S.E."/>
            <person name="Pisabarro A.G."/>
            <person name="Walton J.D."/>
            <person name="Blanchette R.A."/>
            <person name="Henrissat B."/>
            <person name="Martin F."/>
            <person name="Cullen D."/>
            <person name="Hibbett D.S."/>
            <person name="Grigoriev I.V."/>
        </authorList>
    </citation>
    <scope>NUCLEOTIDE SEQUENCE [LARGE SCALE GENOMIC DNA]</scope>
    <source>
        <strain evidence="4">PC15</strain>
    </source>
</reference>
<dbReference type="PANTHER" id="PTHR40465">
    <property type="entry name" value="CHROMOSOME 1, WHOLE GENOME SHOTGUN SEQUENCE"/>
    <property type="match status" value="1"/>
</dbReference>
<feature type="domain" description="DUF6534" evidence="2">
    <location>
        <begin position="164"/>
        <end position="250"/>
    </location>
</feature>
<dbReference type="AlphaFoldDB" id="A0A067P1U0"/>
<accession>A0A067P1U0</accession>
<dbReference type="HOGENOM" id="CLU_046025_5_1_1"/>
<evidence type="ECO:0000313" key="4">
    <source>
        <dbReference type="Proteomes" id="UP000027073"/>
    </source>
</evidence>